<name>A0A5J4RGS8_9ZZZZ</name>
<evidence type="ECO:0000259" key="1">
    <source>
        <dbReference type="Pfam" id="PF00149"/>
    </source>
</evidence>
<dbReference type="SUPFAM" id="SSF56300">
    <property type="entry name" value="Metallo-dependent phosphatases"/>
    <property type="match status" value="1"/>
</dbReference>
<dbReference type="InterPro" id="IPR029052">
    <property type="entry name" value="Metallo-depent_PP-like"/>
</dbReference>
<dbReference type="EC" id="3.1.4.53" evidence="2"/>
<feature type="domain" description="Calcineurin-like phosphoesterase" evidence="1">
    <location>
        <begin position="34"/>
        <end position="129"/>
    </location>
</feature>
<dbReference type="AlphaFoldDB" id="A0A5J4RGS8"/>
<sequence length="171" mass="18945">MKKLLLLCFTCAWSCLQLSYAQSSPLKFNSNGKFKIVQFTDLHYIYDNPGSDIALERVNEVVDAEKPDLIIVTGDVIYGKPADKSMRAVLDVLAKKKTPFVVLFGNHDDEFGLSRSQLFDIIKSYPYNVTTTVEGLSGIGNCIFSLKGTNGKDEAILYCLDSHAYSSIEGI</sequence>
<accession>A0A5J4RGS8</accession>
<dbReference type="Pfam" id="PF00149">
    <property type="entry name" value="Metallophos"/>
    <property type="match status" value="1"/>
</dbReference>
<reference evidence="2" key="1">
    <citation type="submission" date="2019-03" db="EMBL/GenBank/DDBJ databases">
        <title>Single cell metagenomics reveals metabolic interactions within the superorganism composed of flagellate Streblomastix strix and complex community of Bacteroidetes bacteria on its surface.</title>
        <authorList>
            <person name="Treitli S.C."/>
            <person name="Kolisko M."/>
            <person name="Husnik F."/>
            <person name="Keeling P."/>
            <person name="Hampl V."/>
        </authorList>
    </citation>
    <scope>NUCLEOTIDE SEQUENCE</scope>
    <source>
        <strain evidence="2">STM</strain>
    </source>
</reference>
<dbReference type="EMBL" id="SNRY01001290">
    <property type="protein sequence ID" value="KAA6332061.1"/>
    <property type="molecule type" value="Genomic_DNA"/>
</dbReference>
<evidence type="ECO:0000313" key="2">
    <source>
        <dbReference type="EMBL" id="KAA6332061.1"/>
    </source>
</evidence>
<feature type="non-terminal residue" evidence="2">
    <location>
        <position position="171"/>
    </location>
</feature>
<dbReference type="Gene3D" id="3.60.21.10">
    <property type="match status" value="1"/>
</dbReference>
<dbReference type="GO" id="GO:0004115">
    <property type="term" value="F:3',5'-cyclic-AMP phosphodiesterase activity"/>
    <property type="evidence" value="ECO:0007669"/>
    <property type="project" value="UniProtKB-EC"/>
</dbReference>
<gene>
    <name evidence="2" type="ORF">EZS27_019401</name>
</gene>
<dbReference type="PANTHER" id="PTHR32440">
    <property type="entry name" value="PHOSPHATASE DCR2-RELATED-RELATED"/>
    <property type="match status" value="1"/>
</dbReference>
<protein>
    <submittedName>
        <fullName evidence="2">3' 5'-cyclic adenosine monophosphate phosphodiesterase CpdA</fullName>
        <ecNumber evidence="2">3.1.4.53</ecNumber>
    </submittedName>
</protein>
<comment type="caution">
    <text evidence="2">The sequence shown here is derived from an EMBL/GenBank/DDBJ whole genome shotgun (WGS) entry which is preliminary data.</text>
</comment>
<organism evidence="2">
    <name type="scientific">termite gut metagenome</name>
    <dbReference type="NCBI Taxonomy" id="433724"/>
    <lineage>
        <taxon>unclassified sequences</taxon>
        <taxon>metagenomes</taxon>
        <taxon>organismal metagenomes</taxon>
    </lineage>
</organism>
<dbReference type="InterPro" id="IPR004843">
    <property type="entry name" value="Calcineurin-like_PHP"/>
</dbReference>
<keyword evidence="2" id="KW-0378">Hydrolase</keyword>
<dbReference type="GO" id="GO:0005737">
    <property type="term" value="C:cytoplasm"/>
    <property type="evidence" value="ECO:0007669"/>
    <property type="project" value="TreeGrafter"/>
</dbReference>
<proteinExistence type="predicted"/>
<dbReference type="PANTHER" id="PTHR32440:SF11">
    <property type="entry name" value="METALLOPHOSPHOESTERASE DOMAIN-CONTAINING PROTEIN"/>
    <property type="match status" value="1"/>
</dbReference>